<feature type="compositionally biased region" description="Low complexity" evidence="1">
    <location>
        <begin position="401"/>
        <end position="427"/>
    </location>
</feature>
<reference evidence="3 4" key="1">
    <citation type="submission" date="2016-07" db="EMBL/GenBank/DDBJ databases">
        <title>Pervasive Adenine N6-methylation of Active Genes in Fungi.</title>
        <authorList>
            <consortium name="DOE Joint Genome Institute"/>
            <person name="Mondo S.J."/>
            <person name="Dannebaum R.O."/>
            <person name="Kuo R.C."/>
            <person name="Labutti K."/>
            <person name="Haridas S."/>
            <person name="Kuo A."/>
            <person name="Salamov A."/>
            <person name="Ahrendt S.R."/>
            <person name="Lipzen A."/>
            <person name="Sullivan W."/>
            <person name="Andreopoulos W.B."/>
            <person name="Clum A."/>
            <person name="Lindquist E."/>
            <person name="Daum C."/>
            <person name="Ramamoorthy G.K."/>
            <person name="Gryganskyi A."/>
            <person name="Culley D."/>
            <person name="Magnuson J.K."/>
            <person name="James T.Y."/>
            <person name="O'Malley M.A."/>
            <person name="Stajich J.E."/>
            <person name="Spatafora J.W."/>
            <person name="Visel A."/>
            <person name="Grigoriev I.V."/>
        </authorList>
    </citation>
    <scope>NUCLEOTIDE SEQUENCE [LARGE SCALE GENOMIC DNA]</scope>
    <source>
        <strain evidence="3 4">12-1054</strain>
    </source>
</reference>
<dbReference type="InterPro" id="IPR009686">
    <property type="entry name" value="Senescence/spartin_C"/>
</dbReference>
<dbReference type="STRING" id="56484.A0A1Y2F448"/>
<gene>
    <name evidence="3" type="ORF">BCR37DRAFT_405421</name>
</gene>
<evidence type="ECO:0000313" key="4">
    <source>
        <dbReference type="Proteomes" id="UP000193685"/>
    </source>
</evidence>
<dbReference type="InterPro" id="IPR011333">
    <property type="entry name" value="SKP1/BTB/POZ_sf"/>
</dbReference>
<organism evidence="3 4">
    <name type="scientific">Protomyces lactucae-debilis</name>
    <dbReference type="NCBI Taxonomy" id="2754530"/>
    <lineage>
        <taxon>Eukaryota</taxon>
        <taxon>Fungi</taxon>
        <taxon>Dikarya</taxon>
        <taxon>Ascomycota</taxon>
        <taxon>Taphrinomycotina</taxon>
        <taxon>Taphrinomycetes</taxon>
        <taxon>Taphrinales</taxon>
        <taxon>Protomycetaceae</taxon>
        <taxon>Protomyces</taxon>
    </lineage>
</organism>
<dbReference type="GO" id="GO:0051301">
    <property type="term" value="P:cell division"/>
    <property type="evidence" value="ECO:0007669"/>
    <property type="project" value="TreeGrafter"/>
</dbReference>
<keyword evidence="4" id="KW-1185">Reference proteome</keyword>
<comment type="caution">
    <text evidence="3">The sequence shown here is derived from an EMBL/GenBank/DDBJ whole genome shotgun (WGS) entry which is preliminary data.</text>
</comment>
<dbReference type="RefSeq" id="XP_040723532.1">
    <property type="nucleotide sequence ID" value="XM_040872083.1"/>
</dbReference>
<dbReference type="PANTHER" id="PTHR21068:SF43">
    <property type="entry name" value="SPARTIN"/>
    <property type="match status" value="1"/>
</dbReference>
<dbReference type="EMBL" id="MCFI01000017">
    <property type="protein sequence ID" value="ORY78651.1"/>
    <property type="molecule type" value="Genomic_DNA"/>
</dbReference>
<dbReference type="Gene3D" id="3.30.710.10">
    <property type="entry name" value="Potassium Channel Kv1.1, Chain A"/>
    <property type="match status" value="1"/>
</dbReference>
<sequence length="852" mass="91807">MAASVDPSLQTLVVLEIPNTTISQIYEGDTLPLSDRATLQVSICDSFLLLKSGEVEVVLTPESAVYKKGASSYIVPWDAVPGAILVVEIPHAQQEARDSLDTYLVDFTSMPAPEAGLKNKLALVNTETGEIMGEVPITPENIASLEQQNTGGSTSKDPVVIDVSDKTGDLLVSSALADSTIIKYANSVSSGLVYASATLGRGLISGSEWINSRTQPATKPVEFSPTTKASARKIHSMTQGVANVSSKTAKQIEALGERFGGSVLGGGGKKNKKQQEKLGPDGLPAYDDGKKKKGKPGWLVHSAMGVISVLDAADTAARSLLRDASTSASSVISHRYGDEAGNLSATYGKSVEHCALVFFDVKGIGRKALIKSTLKGGIKARMSDGTEVVLQNHVDEKPADGATSSAGVLGAGAGSSTAGPSQSGPPGYSDASGAGARVHAFFEPCDVGLPCRRSQDRETNLDISRLHFECTVHVNTVERQPSLVSRPSGVKSSCRLVNMSSTSESSLVASLEEKPSFAMDQNSTLHDMTEPSVTKPGRGQVEIHPEGDVFLEVGKTDADAYASSRLQVSSALLKHHSRMFRAMLSPSFEEGTTLTANDQITVTLSDDDPASVELLCAVIHSRGDLVPLSVSLQEMKSIAQLADKWDSHGALVWIAELWMATLIKEMSCETDEALQLLKIAKDFKLQNAFANVCKHIFFSIRLSVDLTWSDWSDHELKECIDELRFRRKEAHLLILEAIQTLVDKTHGSDPHTCGRGYQAAAVSVVRLLHTQCFCPASELRERSLEELREALPELMPVQGTAYFPKECPCKTVSWYNANLSSQHRSVSQALDRAWEQFEKVNTAWTRDWYTKG</sequence>
<dbReference type="Proteomes" id="UP000193685">
    <property type="component" value="Unassembled WGS sequence"/>
</dbReference>
<dbReference type="InterPro" id="IPR045036">
    <property type="entry name" value="Spartin-like"/>
</dbReference>
<feature type="region of interest" description="Disordered" evidence="1">
    <location>
        <begin position="263"/>
        <end position="291"/>
    </location>
</feature>
<evidence type="ECO:0000256" key="1">
    <source>
        <dbReference type="SAM" id="MobiDB-lite"/>
    </source>
</evidence>
<evidence type="ECO:0000313" key="3">
    <source>
        <dbReference type="EMBL" id="ORY78651.1"/>
    </source>
</evidence>
<dbReference type="GeneID" id="63788682"/>
<protein>
    <submittedName>
        <fullName evidence="3">Senescence-associated protein-domain-containing protein</fullName>
    </submittedName>
</protein>
<proteinExistence type="predicted"/>
<name>A0A1Y2F448_PROLT</name>
<dbReference type="Pfam" id="PF06911">
    <property type="entry name" value="Senescence"/>
    <property type="match status" value="1"/>
</dbReference>
<dbReference type="AlphaFoldDB" id="A0A1Y2F448"/>
<feature type="domain" description="Senescence" evidence="2">
    <location>
        <begin position="179"/>
        <end position="375"/>
    </location>
</feature>
<feature type="region of interest" description="Disordered" evidence="1">
    <location>
        <begin position="396"/>
        <end position="433"/>
    </location>
</feature>
<dbReference type="OrthoDB" id="20821at2759"/>
<dbReference type="GO" id="GO:0005886">
    <property type="term" value="C:plasma membrane"/>
    <property type="evidence" value="ECO:0007669"/>
    <property type="project" value="TreeGrafter"/>
</dbReference>
<dbReference type="PANTHER" id="PTHR21068">
    <property type="entry name" value="SPARTIN"/>
    <property type="match status" value="1"/>
</dbReference>
<evidence type="ECO:0000259" key="2">
    <source>
        <dbReference type="Pfam" id="PF06911"/>
    </source>
</evidence>
<accession>A0A1Y2F448</accession>